<keyword evidence="1" id="KW-0175">Coiled coil</keyword>
<evidence type="ECO:0000256" key="1">
    <source>
        <dbReference type="SAM" id="Coils"/>
    </source>
</evidence>
<dbReference type="Proteomes" id="UP000571017">
    <property type="component" value="Unassembled WGS sequence"/>
</dbReference>
<accession>A0A838CSB3</accession>
<feature type="coiled-coil region" evidence="1">
    <location>
        <begin position="36"/>
        <end position="70"/>
    </location>
</feature>
<organism evidence="2 3">
    <name type="scientific">Halobacillus locisalis</name>
    <dbReference type="NCBI Taxonomy" id="220753"/>
    <lineage>
        <taxon>Bacteria</taxon>
        <taxon>Bacillati</taxon>
        <taxon>Bacillota</taxon>
        <taxon>Bacilli</taxon>
        <taxon>Bacillales</taxon>
        <taxon>Bacillaceae</taxon>
        <taxon>Halobacillus</taxon>
    </lineage>
</organism>
<protein>
    <submittedName>
        <fullName evidence="2">Uncharacterized protein</fullName>
    </submittedName>
</protein>
<gene>
    <name evidence="2" type="ORF">H0266_08045</name>
</gene>
<keyword evidence="3" id="KW-1185">Reference proteome</keyword>
<dbReference type="EMBL" id="JACEFG010000002">
    <property type="protein sequence ID" value="MBA2174841.1"/>
    <property type="molecule type" value="Genomic_DNA"/>
</dbReference>
<name>A0A838CSB3_9BACI</name>
<proteinExistence type="predicted"/>
<dbReference type="AlphaFoldDB" id="A0A838CSB3"/>
<evidence type="ECO:0000313" key="3">
    <source>
        <dbReference type="Proteomes" id="UP000571017"/>
    </source>
</evidence>
<reference evidence="2 3" key="1">
    <citation type="journal article" date="2004" name="Extremophiles">
        <title>Halobacillus locisalis sp. nov., a halophilic bacterium isolated from a marine solar saltern of the Yellow Sea in Korea.</title>
        <authorList>
            <person name="Yoon J.H."/>
            <person name="Kang K.H."/>
            <person name="Oh T.K."/>
            <person name="Park Y.H."/>
        </authorList>
    </citation>
    <scope>NUCLEOTIDE SEQUENCE [LARGE SCALE GENOMIC DNA]</scope>
    <source>
        <strain evidence="2 3">KCTC 3788</strain>
    </source>
</reference>
<evidence type="ECO:0000313" key="2">
    <source>
        <dbReference type="EMBL" id="MBA2174841.1"/>
    </source>
</evidence>
<comment type="caution">
    <text evidence="2">The sequence shown here is derived from an EMBL/GenBank/DDBJ whole genome shotgun (WGS) entry which is preliminary data.</text>
</comment>
<sequence>MLDNPELIKASAQLGKYITQQSTVAIRDKLRISKEAKSDKEKINVLEEIIQELLAEKNQLIQIAQVYDEQMVAQKISEEDVDYITSNILPLFENLITNTDDEEEAEENRKNLDIFKPLLSKETFNMLQLLGFNYKRAIGEPLTDLVNAMIVSQKPISKEADLDRQKLFYEHETQYFNMINDEEAYQRHLKLQGKE</sequence>
<dbReference type="RefSeq" id="WP_181471899.1">
    <property type="nucleotide sequence ID" value="NZ_JACEFG010000002.1"/>
</dbReference>